<feature type="transmembrane region" description="Helical" evidence="16">
    <location>
        <begin position="562"/>
        <end position="586"/>
    </location>
</feature>
<evidence type="ECO:0000256" key="15">
    <source>
        <dbReference type="SAM" id="MobiDB-lite"/>
    </source>
</evidence>
<keyword evidence="9 14" id="KW-0675">Receptor</keyword>
<accession>A0A6I9YJY7</accession>
<dbReference type="KEGG" id="tsr:106551006"/>
<dbReference type="Gene3D" id="3.30.420.10">
    <property type="entry name" value="Ribonuclease H-like superfamily/Ribonuclease H"/>
    <property type="match status" value="1"/>
</dbReference>
<dbReference type="Pfam" id="PF00665">
    <property type="entry name" value="rve"/>
    <property type="match status" value="1"/>
</dbReference>
<sequence length="851" mass="95076">MSRWSKFLSAYSYRLHYQPGKHMGHADTLSHCLLLAQVSDLVLSVASAVFLVDDLELPLSTSDITQATSSNPLLHHVLNAVRWGWTVDSWAPKFLPFLCRCTKLSILQGCLLWGSRVVIPPTLHQLVLRRLLGHPVDTLSKWVEVIPMRSITSAATIHALECLFLTHGLPDILVTDNGPQFASAEFCLYLASLGVRHAPVAPYHPASNGMAERAVRSAKESLARLSHLPWPARLCTYLQAQHSTPCSTTGKSPAEILMGRRLHTTLDWLHPHFAPLSMPQPDGPRTFLVGEEVYAQNYSGEPKWVPAMIQALTGPCSYRVQIGDGRVWRCHIDQLRRHATAQPAGPQAHAAPAAPPNTGLQPQPLQRNQPGYPPPTTTAAVNLSLNSGMRQGAGPPILLCHSNRAPPPSPTSSATTTELRQSQRLRSRPKYLNDYACAIRGEGVLRPLDAASSQVTPCRKLIGSGAAASRRENCGIPIGRPPDSYSVATETETGSPLRSNPNISSNNTWGEAFSASSLEDMVATCTIETILSLMCIIGVTGNVYTLVVMCHYMRSSASMYIYIINLALADLLYLLTIPFIVGTYFIQEWYFGDTGCRILFSLDFLTMHASIFTLMVMSTERYFAVLKPLDTVKRSKSYRKAIALIIWVASLLLTLPMLIMIQLVQGEKNICLPTWSKLSYKIYITILFCTSIVGPGVIIGYLYVRLARTYWVSQTTSLKETKRLPNQKVLYLIFTIVLVFWACFLPFWIWQLLFQYYEPLPMSPKAIRNVNYLTTCLTYSNSCINPFLYTLLTKNYKEYLRNRQRSFHSSRNYFQRRNRFQRISGRSLSTTSQHCTETFMLPPIPGGSNSP</sequence>
<evidence type="ECO:0000256" key="13">
    <source>
        <dbReference type="ARBA" id="ARBA00032764"/>
    </source>
</evidence>
<feature type="transmembrane region" description="Helical" evidence="16">
    <location>
        <begin position="530"/>
        <end position="550"/>
    </location>
</feature>
<dbReference type="Gene3D" id="1.20.1070.10">
    <property type="entry name" value="Rhodopsin 7-helix transmembrane proteins"/>
    <property type="match status" value="1"/>
</dbReference>
<feature type="compositionally biased region" description="Polar residues" evidence="15">
    <location>
        <begin position="360"/>
        <end position="369"/>
    </location>
</feature>
<dbReference type="GO" id="GO:0007218">
    <property type="term" value="P:neuropeptide signaling pathway"/>
    <property type="evidence" value="ECO:0007669"/>
    <property type="project" value="TreeGrafter"/>
</dbReference>
<dbReference type="InterPro" id="IPR012337">
    <property type="entry name" value="RNaseH-like_sf"/>
</dbReference>
<evidence type="ECO:0000256" key="7">
    <source>
        <dbReference type="ARBA" id="ARBA00023136"/>
    </source>
</evidence>
<feature type="region of interest" description="Disordered" evidence="15">
    <location>
        <begin position="476"/>
        <end position="501"/>
    </location>
</feature>
<keyword evidence="10" id="KW-0325">Glycoprotein</keyword>
<keyword evidence="8" id="KW-1015">Disulfide bond</keyword>
<feature type="domain" description="G-protein coupled receptors family 1 profile" evidence="17">
    <location>
        <begin position="541"/>
        <end position="789"/>
    </location>
</feature>
<feature type="transmembrane region" description="Helical" evidence="16">
    <location>
        <begin position="729"/>
        <end position="750"/>
    </location>
</feature>
<comment type="similarity">
    <text evidence="14">Belongs to the G-protein coupled receptor 1 family.</text>
</comment>
<reference evidence="20" key="1">
    <citation type="submission" date="2025-08" db="UniProtKB">
        <authorList>
            <consortium name="RefSeq"/>
        </authorList>
    </citation>
    <scope>IDENTIFICATION</scope>
    <source>
        <tissue evidence="20">Skeletal muscle</tissue>
    </source>
</reference>
<evidence type="ECO:0000256" key="3">
    <source>
        <dbReference type="ARBA" id="ARBA00022475"/>
    </source>
</evidence>
<dbReference type="SUPFAM" id="SSF53098">
    <property type="entry name" value="Ribonuclease H-like"/>
    <property type="match status" value="1"/>
</dbReference>
<feature type="transmembrane region" description="Helical" evidence="16">
    <location>
        <begin position="598"/>
        <end position="617"/>
    </location>
</feature>
<gene>
    <name evidence="20" type="primary">LOC106551006</name>
</gene>
<dbReference type="RefSeq" id="XP_013924476.1">
    <property type="nucleotide sequence ID" value="XM_014069001.1"/>
</dbReference>
<keyword evidence="3" id="KW-1003">Cell membrane</keyword>
<dbReference type="InterPro" id="IPR000670">
    <property type="entry name" value="Urot_II_rcpt"/>
</dbReference>
<protein>
    <recommendedName>
        <fullName evidence="2">Urotensin-2 receptor</fullName>
    </recommendedName>
    <alternativeName>
        <fullName evidence="13">Urotensin II receptor</fullName>
    </alternativeName>
</protein>
<keyword evidence="19" id="KW-1185">Reference proteome</keyword>
<feature type="compositionally biased region" description="Low complexity" evidence="15">
    <location>
        <begin position="340"/>
        <end position="359"/>
    </location>
</feature>
<evidence type="ECO:0000256" key="8">
    <source>
        <dbReference type="ARBA" id="ARBA00023157"/>
    </source>
</evidence>
<feature type="region of interest" description="Disordered" evidence="15">
    <location>
        <begin position="400"/>
        <end position="426"/>
    </location>
</feature>
<evidence type="ECO:0000313" key="19">
    <source>
        <dbReference type="Proteomes" id="UP000504617"/>
    </source>
</evidence>
<dbReference type="AlphaFoldDB" id="A0A6I9YJY7"/>
<dbReference type="CDD" id="cd14999">
    <property type="entry name" value="7tmA_UII-R"/>
    <property type="match status" value="1"/>
</dbReference>
<organism evidence="19 20">
    <name type="scientific">Thamnophis sirtalis</name>
    <dbReference type="NCBI Taxonomy" id="35019"/>
    <lineage>
        <taxon>Eukaryota</taxon>
        <taxon>Metazoa</taxon>
        <taxon>Chordata</taxon>
        <taxon>Craniata</taxon>
        <taxon>Vertebrata</taxon>
        <taxon>Euteleostomi</taxon>
        <taxon>Lepidosauria</taxon>
        <taxon>Squamata</taxon>
        <taxon>Bifurcata</taxon>
        <taxon>Unidentata</taxon>
        <taxon>Episquamata</taxon>
        <taxon>Toxicofera</taxon>
        <taxon>Serpentes</taxon>
        <taxon>Colubroidea</taxon>
        <taxon>Colubridae</taxon>
        <taxon>Natricinae</taxon>
        <taxon>Thamnophis</taxon>
    </lineage>
</organism>
<dbReference type="InterPro" id="IPR001584">
    <property type="entry name" value="Integrase_cat-core"/>
</dbReference>
<dbReference type="PROSITE" id="PS50994">
    <property type="entry name" value="INTEGRASE"/>
    <property type="match status" value="1"/>
</dbReference>
<evidence type="ECO:0000256" key="12">
    <source>
        <dbReference type="ARBA" id="ARBA00025579"/>
    </source>
</evidence>
<feature type="transmembrane region" description="Helical" evidence="16">
    <location>
        <begin position="641"/>
        <end position="662"/>
    </location>
</feature>
<evidence type="ECO:0000256" key="4">
    <source>
        <dbReference type="ARBA" id="ARBA00022692"/>
    </source>
</evidence>
<feature type="domain" description="Integrase catalytic" evidence="18">
    <location>
        <begin position="92"/>
        <end position="261"/>
    </location>
</feature>
<evidence type="ECO:0000256" key="10">
    <source>
        <dbReference type="ARBA" id="ARBA00023180"/>
    </source>
</evidence>
<dbReference type="GO" id="GO:0005886">
    <property type="term" value="C:plasma membrane"/>
    <property type="evidence" value="ECO:0007669"/>
    <property type="project" value="UniProtKB-SubCell"/>
</dbReference>
<feature type="transmembrane region" description="Helical" evidence="16">
    <location>
        <begin position="770"/>
        <end position="792"/>
    </location>
</feature>
<comment type="subcellular location">
    <subcellularLocation>
        <location evidence="1">Cell membrane</location>
        <topology evidence="1">Multi-pass membrane protein</topology>
    </subcellularLocation>
</comment>
<evidence type="ECO:0000256" key="9">
    <source>
        <dbReference type="ARBA" id="ARBA00023170"/>
    </source>
</evidence>
<dbReference type="PROSITE" id="PS00237">
    <property type="entry name" value="G_PROTEIN_RECEP_F1_1"/>
    <property type="match status" value="1"/>
</dbReference>
<dbReference type="PANTHER" id="PTHR24230:SF60">
    <property type="entry name" value="UROTENSIN-2 RECEPTOR"/>
    <property type="match status" value="1"/>
</dbReference>
<dbReference type="OrthoDB" id="6076970at2759"/>
<evidence type="ECO:0000256" key="16">
    <source>
        <dbReference type="SAM" id="Phobius"/>
    </source>
</evidence>
<feature type="transmembrane region" description="Helical" evidence="16">
    <location>
        <begin position="682"/>
        <end position="704"/>
    </location>
</feature>
<dbReference type="Pfam" id="PF00001">
    <property type="entry name" value="7tm_1"/>
    <property type="match status" value="1"/>
</dbReference>
<keyword evidence="7 16" id="KW-0472">Membrane</keyword>
<dbReference type="Proteomes" id="UP000504617">
    <property type="component" value="Unplaced"/>
</dbReference>
<dbReference type="GO" id="GO:0097746">
    <property type="term" value="P:blood vessel diameter maintenance"/>
    <property type="evidence" value="ECO:0007669"/>
    <property type="project" value="InterPro"/>
</dbReference>
<dbReference type="GO" id="GO:0008217">
    <property type="term" value="P:regulation of blood pressure"/>
    <property type="evidence" value="ECO:0007669"/>
    <property type="project" value="InterPro"/>
</dbReference>
<dbReference type="PANTHER" id="PTHR24230">
    <property type="entry name" value="G-PROTEIN COUPLED RECEPTOR"/>
    <property type="match status" value="1"/>
</dbReference>
<evidence type="ECO:0000313" key="20">
    <source>
        <dbReference type="RefSeq" id="XP_013924476.1"/>
    </source>
</evidence>
<keyword evidence="11 14" id="KW-0807">Transducer</keyword>
<keyword evidence="6 14" id="KW-0297">G-protein coupled receptor</keyword>
<name>A0A6I9YJY7_9SAUR</name>
<evidence type="ECO:0000256" key="6">
    <source>
        <dbReference type="ARBA" id="ARBA00023040"/>
    </source>
</evidence>
<dbReference type="InterPro" id="IPR017452">
    <property type="entry name" value="GPCR_Rhodpsn_7TM"/>
</dbReference>
<evidence type="ECO:0000256" key="5">
    <source>
        <dbReference type="ARBA" id="ARBA00022989"/>
    </source>
</evidence>
<dbReference type="PROSITE" id="PS50262">
    <property type="entry name" value="G_PROTEIN_RECEP_F1_2"/>
    <property type="match status" value="1"/>
</dbReference>
<comment type="function">
    <text evidence="12">High affinity receptor for urotensin-2 and urotensin-2B. The activity of this receptor is mediated by a G-protein that activate a phosphatidylinositol-calcium second messenger system.</text>
</comment>
<feature type="compositionally biased region" description="Polar residues" evidence="15">
    <location>
        <begin position="486"/>
        <end position="501"/>
    </location>
</feature>
<keyword evidence="5 16" id="KW-1133">Transmembrane helix</keyword>
<dbReference type="GeneID" id="106551006"/>
<dbReference type="InterPro" id="IPR000276">
    <property type="entry name" value="GPCR_Rhodpsn"/>
</dbReference>
<dbReference type="SUPFAM" id="SSF81321">
    <property type="entry name" value="Family A G protein-coupled receptor-like"/>
    <property type="match status" value="1"/>
</dbReference>
<dbReference type="PRINTS" id="PR00237">
    <property type="entry name" value="GPCRRHODOPSN"/>
</dbReference>
<dbReference type="FunFam" id="1.20.1070.10:FF:000183">
    <property type="entry name" value="Urotensin-2 receptor"/>
    <property type="match status" value="1"/>
</dbReference>
<dbReference type="PRINTS" id="PR00647">
    <property type="entry name" value="UROTENSIN2R"/>
</dbReference>
<evidence type="ECO:0000259" key="17">
    <source>
        <dbReference type="PROSITE" id="PS50262"/>
    </source>
</evidence>
<evidence type="ECO:0000256" key="14">
    <source>
        <dbReference type="RuleBase" id="RU000688"/>
    </source>
</evidence>
<dbReference type="GO" id="GO:0001604">
    <property type="term" value="F:urotensin II receptor activity"/>
    <property type="evidence" value="ECO:0007669"/>
    <property type="project" value="InterPro"/>
</dbReference>
<keyword evidence="4 14" id="KW-0812">Transmembrane</keyword>
<evidence type="ECO:0000256" key="11">
    <source>
        <dbReference type="ARBA" id="ARBA00023224"/>
    </source>
</evidence>
<evidence type="ECO:0000256" key="2">
    <source>
        <dbReference type="ARBA" id="ARBA00014302"/>
    </source>
</evidence>
<evidence type="ECO:0000259" key="18">
    <source>
        <dbReference type="PROSITE" id="PS50994"/>
    </source>
</evidence>
<dbReference type="GO" id="GO:0003676">
    <property type="term" value="F:nucleic acid binding"/>
    <property type="evidence" value="ECO:0007669"/>
    <property type="project" value="InterPro"/>
</dbReference>
<proteinExistence type="inferred from homology"/>
<feature type="region of interest" description="Disordered" evidence="15">
    <location>
        <begin position="338"/>
        <end position="380"/>
    </location>
</feature>
<dbReference type="GO" id="GO:0015074">
    <property type="term" value="P:DNA integration"/>
    <property type="evidence" value="ECO:0007669"/>
    <property type="project" value="InterPro"/>
</dbReference>
<evidence type="ECO:0000256" key="1">
    <source>
        <dbReference type="ARBA" id="ARBA00004651"/>
    </source>
</evidence>
<dbReference type="InterPro" id="IPR036397">
    <property type="entry name" value="RNaseH_sf"/>
</dbReference>